<keyword evidence="3" id="KW-1185">Reference proteome</keyword>
<evidence type="ECO:0000256" key="1">
    <source>
        <dbReference type="SAM" id="MobiDB-lite"/>
    </source>
</evidence>
<organism evidence="2 3">
    <name type="scientific">Onychostoma macrolepis</name>
    <dbReference type="NCBI Taxonomy" id="369639"/>
    <lineage>
        <taxon>Eukaryota</taxon>
        <taxon>Metazoa</taxon>
        <taxon>Chordata</taxon>
        <taxon>Craniata</taxon>
        <taxon>Vertebrata</taxon>
        <taxon>Euteleostomi</taxon>
        <taxon>Actinopterygii</taxon>
        <taxon>Neopterygii</taxon>
        <taxon>Teleostei</taxon>
        <taxon>Ostariophysi</taxon>
        <taxon>Cypriniformes</taxon>
        <taxon>Cyprinidae</taxon>
        <taxon>Acrossocheilinae</taxon>
        <taxon>Onychostoma</taxon>
    </lineage>
</organism>
<name>A0A7J6CZX8_9TELE</name>
<reference evidence="2 3" key="1">
    <citation type="submission" date="2020-04" db="EMBL/GenBank/DDBJ databases">
        <title>Chromosome-level genome assembly of a cyprinid fish Onychostoma macrolepis by integration of Nanopore Sequencing, Bionano and Hi-C technology.</title>
        <authorList>
            <person name="Wang D."/>
        </authorList>
    </citation>
    <scope>NUCLEOTIDE SEQUENCE [LARGE SCALE GENOMIC DNA]</scope>
    <source>
        <strain evidence="2">SWU-2019</strain>
        <tissue evidence="2">Muscle</tissue>
    </source>
</reference>
<accession>A0A7J6CZX8</accession>
<dbReference type="EMBL" id="JAAMOB010000006">
    <property type="protein sequence ID" value="KAF4112516.1"/>
    <property type="molecule type" value="Genomic_DNA"/>
</dbReference>
<dbReference type="AlphaFoldDB" id="A0A7J6CZX8"/>
<evidence type="ECO:0000313" key="2">
    <source>
        <dbReference type="EMBL" id="KAF4112516.1"/>
    </source>
</evidence>
<sequence length="259" mass="29627">MLLFHTTWNLRCVELKIGFAVSDAYMPGPASSHLDLFQYSFPNRISGPLANQRVGNLQVSATTSKERWQSRREKGDDLHEDGEGNPLDLQVYLSFLSNALKIFHNTVLVLEREDGTVCELYDMMFTLKTKLQQRQSDGFFGAQTGVLLQQFPDRQAAVLREDMCNFYQSSLTYLEQRYDFSDSNYQKKVASLALKKSPFNFSHLCEAVEVLQLSKKLDMDALYDEYCVVLPHQQAIVQTGATVVEKWATLLKHTHTHQT</sequence>
<comment type="caution">
    <text evidence="2">The sequence shown here is derived from an EMBL/GenBank/DDBJ whole genome shotgun (WGS) entry which is preliminary data.</text>
</comment>
<feature type="compositionally biased region" description="Basic and acidic residues" evidence="1">
    <location>
        <begin position="64"/>
        <end position="77"/>
    </location>
</feature>
<proteinExistence type="predicted"/>
<gene>
    <name evidence="2" type="ORF">G5714_007311</name>
</gene>
<protein>
    <submittedName>
        <fullName evidence="2">Uncharacterized protein</fullName>
    </submittedName>
</protein>
<dbReference type="Proteomes" id="UP000579812">
    <property type="component" value="Unassembled WGS sequence"/>
</dbReference>
<evidence type="ECO:0000313" key="3">
    <source>
        <dbReference type="Proteomes" id="UP000579812"/>
    </source>
</evidence>
<feature type="region of interest" description="Disordered" evidence="1">
    <location>
        <begin position="62"/>
        <end position="82"/>
    </location>
</feature>